<keyword evidence="10 14" id="KW-0472">Membrane</keyword>
<feature type="transmembrane region" description="Helical" evidence="14">
    <location>
        <begin position="162"/>
        <end position="180"/>
    </location>
</feature>
<dbReference type="InterPro" id="IPR000374">
    <property type="entry name" value="PC_trans"/>
</dbReference>
<keyword evidence="16" id="KW-1185">Reference proteome</keyword>
<dbReference type="AlphaFoldDB" id="A0A1V9YGE6"/>
<evidence type="ECO:0000256" key="2">
    <source>
        <dbReference type="ARBA" id="ARBA00010185"/>
    </source>
</evidence>
<dbReference type="PANTHER" id="PTHR46382:SF1">
    <property type="entry name" value="PHOSPHATIDATE CYTIDYLYLTRANSFERASE"/>
    <property type="match status" value="1"/>
</dbReference>
<accession>A0A1V9YGE6</accession>
<evidence type="ECO:0000256" key="8">
    <source>
        <dbReference type="ARBA" id="ARBA00022989"/>
    </source>
</evidence>
<evidence type="ECO:0000256" key="1">
    <source>
        <dbReference type="ARBA" id="ARBA00004651"/>
    </source>
</evidence>
<dbReference type="Proteomes" id="UP000243579">
    <property type="component" value="Unassembled WGS sequence"/>
</dbReference>
<name>A0A1V9YGE6_ACHHY</name>
<keyword evidence="9" id="KW-0443">Lipid metabolism</keyword>
<comment type="catalytic activity">
    <reaction evidence="13">
        <text>a 1,2-diacyl-sn-glycero-3-phosphate + CTP + H(+) = a CDP-1,2-diacyl-sn-glycerol + diphosphate</text>
        <dbReference type="Rhea" id="RHEA:16229"/>
        <dbReference type="ChEBI" id="CHEBI:15378"/>
        <dbReference type="ChEBI" id="CHEBI:33019"/>
        <dbReference type="ChEBI" id="CHEBI:37563"/>
        <dbReference type="ChEBI" id="CHEBI:58332"/>
        <dbReference type="ChEBI" id="CHEBI:58608"/>
        <dbReference type="EC" id="2.7.7.41"/>
    </reaction>
</comment>
<feature type="transmembrane region" description="Helical" evidence="14">
    <location>
        <begin position="46"/>
        <end position="64"/>
    </location>
</feature>
<feature type="transmembrane region" description="Helical" evidence="14">
    <location>
        <begin position="200"/>
        <end position="218"/>
    </location>
</feature>
<dbReference type="STRING" id="1202772.A0A1V9YGE6"/>
<evidence type="ECO:0000256" key="6">
    <source>
        <dbReference type="ARBA" id="ARBA00022692"/>
    </source>
</evidence>
<protein>
    <recommendedName>
        <fullName evidence="13">Phosphatidate cytidylyltransferase</fullName>
        <ecNumber evidence="13">2.7.7.41</ecNumber>
    </recommendedName>
</protein>
<gene>
    <name evidence="15" type="ORF">ACHHYP_12833</name>
</gene>
<organism evidence="15 16">
    <name type="scientific">Achlya hypogyna</name>
    <name type="common">Oomycete</name>
    <name type="synonym">Protoachlya hypogyna</name>
    <dbReference type="NCBI Taxonomy" id="1202772"/>
    <lineage>
        <taxon>Eukaryota</taxon>
        <taxon>Sar</taxon>
        <taxon>Stramenopiles</taxon>
        <taxon>Oomycota</taxon>
        <taxon>Saprolegniomycetes</taxon>
        <taxon>Saprolegniales</taxon>
        <taxon>Achlyaceae</taxon>
        <taxon>Achlya</taxon>
    </lineage>
</organism>
<reference evidence="15 16" key="1">
    <citation type="journal article" date="2014" name="Genome Biol. Evol.">
        <title>The secreted proteins of Achlya hypogyna and Thraustotheca clavata identify the ancestral oomycete secretome and reveal gene acquisitions by horizontal gene transfer.</title>
        <authorList>
            <person name="Misner I."/>
            <person name="Blouin N."/>
            <person name="Leonard G."/>
            <person name="Richards T.A."/>
            <person name="Lane C.E."/>
        </authorList>
    </citation>
    <scope>NUCLEOTIDE SEQUENCE [LARGE SCALE GENOMIC DNA]</scope>
    <source>
        <strain evidence="15 16">ATCC 48635</strain>
    </source>
</reference>
<feature type="transmembrane region" description="Helical" evidence="14">
    <location>
        <begin position="230"/>
        <end position="252"/>
    </location>
</feature>
<keyword evidence="4" id="KW-0444">Lipid biosynthesis</keyword>
<dbReference type="PANTHER" id="PTHR46382">
    <property type="entry name" value="PHOSPHATIDATE CYTIDYLYLTRANSFERASE"/>
    <property type="match status" value="1"/>
</dbReference>
<comment type="pathway">
    <text evidence="13">Phospholipid metabolism; CDP-diacylglycerol biosynthesis; CDP-diacylglycerol from sn-glycerol 3-phosphate: step 3/3.</text>
</comment>
<dbReference type="GO" id="GO:0005886">
    <property type="term" value="C:plasma membrane"/>
    <property type="evidence" value="ECO:0007669"/>
    <property type="project" value="UniProtKB-SubCell"/>
</dbReference>
<evidence type="ECO:0000256" key="9">
    <source>
        <dbReference type="ARBA" id="ARBA00023098"/>
    </source>
</evidence>
<evidence type="ECO:0000256" key="13">
    <source>
        <dbReference type="RuleBase" id="RU003938"/>
    </source>
</evidence>
<dbReference type="Pfam" id="PF01148">
    <property type="entry name" value="CTP_transf_1"/>
    <property type="match status" value="1"/>
</dbReference>
<evidence type="ECO:0000256" key="4">
    <source>
        <dbReference type="ARBA" id="ARBA00022516"/>
    </source>
</evidence>
<evidence type="ECO:0000256" key="10">
    <source>
        <dbReference type="ARBA" id="ARBA00023136"/>
    </source>
</evidence>
<keyword evidence="6 13" id="KW-0812">Transmembrane</keyword>
<proteinExistence type="inferred from homology"/>
<dbReference type="EC" id="2.7.7.41" evidence="13"/>
<dbReference type="OrthoDB" id="10260889at2759"/>
<feature type="transmembrane region" description="Helical" evidence="14">
    <location>
        <begin position="105"/>
        <end position="124"/>
    </location>
</feature>
<comment type="subcellular location">
    <subcellularLocation>
        <location evidence="1">Cell membrane</location>
        <topology evidence="1">Multi-pass membrane protein</topology>
    </subcellularLocation>
</comment>
<comment type="caution">
    <text evidence="15">The sequence shown here is derived from an EMBL/GenBank/DDBJ whole genome shotgun (WGS) entry which is preliminary data.</text>
</comment>
<keyword evidence="5 13" id="KW-0808">Transferase</keyword>
<sequence>MKPRVHCAGPAWDAVTHSNLCQRVLSGLVLGAVVVLYLLYGPHAAPFYLCSFVVAICNYEYSWLAARIVHRWRHCLAGGLPSAPADFDGTACAIAGVACGYTKSVALLLSTLMAGVVTAGFVWVRHCAEWYSLPPAALHEFTIFLGMSSWLTLYCAFLTPSWTAAVSLVLQQIFYSFSVLTKILCAVGQHHCFIPLGTNYVRIDVVLVLIAVHLPLSLNHEASAATKVDGILHTLLALVGYGYIVELMYPMSDLLAQVDDGPHIALGFLAVVWGADTGAYFTGHLLQWLKPRRTHKLAAHISANKDIEGSVGGILLGVCGVVLVDVFMRSADDDIDGRPTYSTRLGWRVGFAVVGASISRYGDLFASLLKRLAGVKDTGTLIPGHGGLLDRVDALLFVSATFALYHRIVYPGGYVLDMVGLIRQQMQLIDGRPVS</sequence>
<feature type="transmembrane region" description="Helical" evidence="14">
    <location>
        <begin position="136"/>
        <end position="155"/>
    </location>
</feature>
<dbReference type="UniPathway" id="UPA00557">
    <property type="reaction ID" value="UER00614"/>
</dbReference>
<comment type="similarity">
    <text evidence="2 13">Belongs to the CDS family.</text>
</comment>
<evidence type="ECO:0000256" key="3">
    <source>
        <dbReference type="ARBA" id="ARBA00022475"/>
    </source>
</evidence>
<keyword evidence="8 14" id="KW-1133">Transmembrane helix</keyword>
<keyword evidence="3" id="KW-1003">Cell membrane</keyword>
<evidence type="ECO:0000256" key="12">
    <source>
        <dbReference type="ARBA" id="ARBA00023264"/>
    </source>
</evidence>
<dbReference type="GO" id="GO:0016024">
    <property type="term" value="P:CDP-diacylglycerol biosynthetic process"/>
    <property type="evidence" value="ECO:0007669"/>
    <property type="project" value="UniProtKB-UniPathway"/>
</dbReference>
<evidence type="ECO:0000313" key="15">
    <source>
        <dbReference type="EMBL" id="OQR84779.1"/>
    </source>
</evidence>
<evidence type="ECO:0000256" key="7">
    <source>
        <dbReference type="ARBA" id="ARBA00022695"/>
    </source>
</evidence>
<dbReference type="GO" id="GO:0004605">
    <property type="term" value="F:phosphatidate cytidylyltransferase activity"/>
    <property type="evidence" value="ECO:0007669"/>
    <property type="project" value="UniProtKB-EC"/>
</dbReference>
<evidence type="ECO:0000256" key="14">
    <source>
        <dbReference type="SAM" id="Phobius"/>
    </source>
</evidence>
<keyword evidence="11" id="KW-0594">Phospholipid biosynthesis</keyword>
<keyword evidence="7 13" id="KW-0548">Nucleotidyltransferase</keyword>
<evidence type="ECO:0000313" key="16">
    <source>
        <dbReference type="Proteomes" id="UP000243579"/>
    </source>
</evidence>
<feature type="transmembrane region" description="Helical" evidence="14">
    <location>
        <begin position="307"/>
        <end position="327"/>
    </location>
</feature>
<dbReference type="EMBL" id="JNBR01001835">
    <property type="protein sequence ID" value="OQR84779.1"/>
    <property type="molecule type" value="Genomic_DNA"/>
</dbReference>
<keyword evidence="12" id="KW-1208">Phospholipid metabolism</keyword>
<evidence type="ECO:0000256" key="5">
    <source>
        <dbReference type="ARBA" id="ARBA00022679"/>
    </source>
</evidence>
<feature type="transmembrane region" description="Helical" evidence="14">
    <location>
        <begin position="264"/>
        <end position="286"/>
    </location>
</feature>
<evidence type="ECO:0000256" key="11">
    <source>
        <dbReference type="ARBA" id="ARBA00023209"/>
    </source>
</evidence>
<feature type="transmembrane region" description="Helical" evidence="14">
    <location>
        <begin position="20"/>
        <end position="40"/>
    </location>
</feature>
<dbReference type="PROSITE" id="PS01315">
    <property type="entry name" value="CDS"/>
    <property type="match status" value="1"/>
</dbReference>